<reference evidence="1" key="1">
    <citation type="submission" date="2014-09" db="EMBL/GenBank/DDBJ databases">
        <authorList>
            <person name="Magalhaes I.L.F."/>
            <person name="Oliveira U."/>
            <person name="Santos F.R."/>
            <person name="Vidigal T.H.D.A."/>
            <person name="Brescovit A.D."/>
            <person name="Santos A.J."/>
        </authorList>
    </citation>
    <scope>NUCLEOTIDE SEQUENCE</scope>
    <source>
        <tissue evidence="1">Shoot tissue taken approximately 20 cm above the soil surface</tissue>
    </source>
</reference>
<dbReference type="EMBL" id="GBRH01259237">
    <property type="protein sequence ID" value="JAD38658.1"/>
    <property type="molecule type" value="Transcribed_RNA"/>
</dbReference>
<evidence type="ECO:0000313" key="1">
    <source>
        <dbReference type="EMBL" id="JAD38658.1"/>
    </source>
</evidence>
<name>A0A0A8ZLX0_ARUDO</name>
<proteinExistence type="predicted"/>
<organism evidence="1">
    <name type="scientific">Arundo donax</name>
    <name type="common">Giant reed</name>
    <name type="synonym">Donax arundinaceus</name>
    <dbReference type="NCBI Taxonomy" id="35708"/>
    <lineage>
        <taxon>Eukaryota</taxon>
        <taxon>Viridiplantae</taxon>
        <taxon>Streptophyta</taxon>
        <taxon>Embryophyta</taxon>
        <taxon>Tracheophyta</taxon>
        <taxon>Spermatophyta</taxon>
        <taxon>Magnoliopsida</taxon>
        <taxon>Liliopsida</taxon>
        <taxon>Poales</taxon>
        <taxon>Poaceae</taxon>
        <taxon>PACMAD clade</taxon>
        <taxon>Arundinoideae</taxon>
        <taxon>Arundineae</taxon>
        <taxon>Arundo</taxon>
    </lineage>
</organism>
<reference evidence="1" key="2">
    <citation type="journal article" date="2015" name="Data Brief">
        <title>Shoot transcriptome of the giant reed, Arundo donax.</title>
        <authorList>
            <person name="Barrero R.A."/>
            <person name="Guerrero F.D."/>
            <person name="Moolhuijzen P."/>
            <person name="Goolsby J.A."/>
            <person name="Tidwell J."/>
            <person name="Bellgard S.E."/>
            <person name="Bellgard M.I."/>
        </authorList>
    </citation>
    <scope>NUCLEOTIDE SEQUENCE</scope>
    <source>
        <tissue evidence="1">Shoot tissue taken approximately 20 cm above the soil surface</tissue>
    </source>
</reference>
<dbReference type="AlphaFoldDB" id="A0A0A8ZLX0"/>
<protein>
    <submittedName>
        <fullName evidence="1">Uncharacterized protein</fullName>
    </submittedName>
</protein>
<accession>A0A0A8ZLX0</accession>
<sequence length="40" mass="4653">MGHMIFFFHDVDNKIGTIFPSTNNSTEFKHIINKRSSNKV</sequence>